<accession>B3IX43</accession>
<evidence type="ECO:0000256" key="3">
    <source>
        <dbReference type="ARBA" id="ARBA00023125"/>
    </source>
</evidence>
<evidence type="ECO:0000256" key="5">
    <source>
        <dbReference type="ARBA" id="ARBA00023163"/>
    </source>
</evidence>
<organism evidence="9">
    <name type="scientific">Lotus japonicus</name>
    <name type="common">Lotus corniculatus var. japonicus</name>
    <dbReference type="NCBI Taxonomy" id="34305"/>
    <lineage>
        <taxon>Eukaryota</taxon>
        <taxon>Viridiplantae</taxon>
        <taxon>Streptophyta</taxon>
        <taxon>Embryophyta</taxon>
        <taxon>Tracheophyta</taxon>
        <taxon>Spermatophyta</taxon>
        <taxon>Magnoliopsida</taxon>
        <taxon>eudicotyledons</taxon>
        <taxon>Gunneridae</taxon>
        <taxon>Pentapetalae</taxon>
        <taxon>rosids</taxon>
        <taxon>fabids</taxon>
        <taxon>Fabales</taxon>
        <taxon>Fabaceae</taxon>
        <taxon>Papilionoideae</taxon>
        <taxon>50 kb inversion clade</taxon>
        <taxon>NPAAA clade</taxon>
        <taxon>Hologalegina</taxon>
        <taxon>robinioid clade</taxon>
        <taxon>Loteae</taxon>
        <taxon>Lotus</taxon>
    </lineage>
</organism>
<evidence type="ECO:0000256" key="2">
    <source>
        <dbReference type="ARBA" id="ARBA00023015"/>
    </source>
</evidence>
<comment type="subcellular location">
    <subcellularLocation>
        <location evidence="1">Nucleus</location>
    </subcellularLocation>
</comment>
<reference evidence="9" key="1">
    <citation type="journal article" date="2008" name="Plant Physiol.">
        <title>A positive regulatory role for LjERF1 in the nodulation process is revealed by systematic analysis of nodule-associated transcription factors of Lotus japonicus.</title>
        <authorList>
            <person name="Asamizu E."/>
            <person name="Shimoda Y."/>
            <person name="Kouchi H."/>
            <person name="Tabata S."/>
            <person name="Sato S."/>
        </authorList>
    </citation>
    <scope>NUCLEOTIDE SEQUENCE</scope>
</reference>
<evidence type="ECO:0000259" key="7">
    <source>
        <dbReference type="PROSITE" id="PS51806"/>
    </source>
</evidence>
<evidence type="ECO:0000313" key="9">
    <source>
        <dbReference type="EMBL" id="BAG50070.1"/>
    </source>
</evidence>
<dbReference type="OMA" id="LKLTCAP"/>
<evidence type="ECO:0000313" key="8">
    <source>
        <dbReference type="EMBL" id="AFK43358.1"/>
    </source>
</evidence>
<dbReference type="EMBL" id="BT143564">
    <property type="protein sequence ID" value="AFK43358.1"/>
    <property type="molecule type" value="mRNA"/>
</dbReference>
<dbReference type="InterPro" id="IPR025422">
    <property type="entry name" value="TGA_domain"/>
</dbReference>
<dbReference type="OrthoDB" id="1403035at2759"/>
<reference evidence="8" key="2">
    <citation type="submission" date="2012-05" db="EMBL/GenBank/DDBJ databases">
        <authorList>
            <person name="Krishnakumar V."/>
            <person name="Cheung F."/>
            <person name="Xiao Y."/>
            <person name="Chan A."/>
            <person name="Moskal W.A."/>
            <person name="Town C.D."/>
        </authorList>
    </citation>
    <scope>NUCLEOTIDE SEQUENCE</scope>
</reference>
<sequence>MSSTCNKLRQRGRTLANKPMNEVNAQGEIFKIKGNTTFVMNYARWLEEHNKLISEIQSGLNDHKHLIGDDKLLFLKDRIMKHYFELFEMKTSATNVEFFKYGDLWRTGGGFRPSELLQVILPRLQHSWTEEQLSDISNLGYTCQQAEEALAQGMEKLQETLDKATEAGDKGFQVTCVSQKLCFLKQADLLRQEFLRQFSRLLTISQQAEFLLALGEQLHEHNPPCQSSL</sequence>
<proteinExistence type="evidence at transcript level"/>
<feature type="domain" description="DOG1" evidence="7">
    <location>
        <begin position="35"/>
        <end position="229"/>
    </location>
</feature>
<dbReference type="PROSITE" id="PS51806">
    <property type="entry name" value="DOG1"/>
    <property type="match status" value="1"/>
</dbReference>
<dbReference type="GO" id="GO:0006351">
    <property type="term" value="P:DNA-templated transcription"/>
    <property type="evidence" value="ECO:0007669"/>
    <property type="project" value="InterPro"/>
</dbReference>
<keyword evidence="6" id="KW-0539">Nucleus</keyword>
<dbReference type="EMBL" id="AB378643">
    <property type="protein sequence ID" value="BAG50070.1"/>
    <property type="molecule type" value="mRNA"/>
</dbReference>
<dbReference type="GO" id="GO:0005634">
    <property type="term" value="C:nucleus"/>
    <property type="evidence" value="ECO:0007669"/>
    <property type="project" value="UniProtKB-SubCell"/>
</dbReference>
<gene>
    <name evidence="9" type="primary">bZIP-M43</name>
</gene>
<evidence type="ECO:0000256" key="4">
    <source>
        <dbReference type="ARBA" id="ARBA00023159"/>
    </source>
</evidence>
<dbReference type="PANTHER" id="PTHR45693">
    <property type="entry name" value="TRANSCRIPTION FACTOR TGA9"/>
    <property type="match status" value="1"/>
</dbReference>
<keyword evidence="5" id="KW-0804">Transcription</keyword>
<dbReference type="PANTHER" id="PTHR45693:SF19">
    <property type="entry name" value="FACTOR BZIP PROTEIN, PUTATIVE-RELATED"/>
    <property type="match status" value="1"/>
</dbReference>
<dbReference type="AlphaFoldDB" id="B3IX43"/>
<protein>
    <submittedName>
        <fullName evidence="9">Transcription factor bZIP</fullName>
    </submittedName>
</protein>
<evidence type="ECO:0000256" key="1">
    <source>
        <dbReference type="ARBA" id="ARBA00004123"/>
    </source>
</evidence>
<dbReference type="GO" id="GO:0043565">
    <property type="term" value="F:sequence-specific DNA binding"/>
    <property type="evidence" value="ECO:0007669"/>
    <property type="project" value="InterPro"/>
</dbReference>
<keyword evidence="3" id="KW-0238">DNA-binding</keyword>
<keyword evidence="2" id="KW-0805">Transcription regulation</keyword>
<name>B3IX43_LOTJA</name>
<keyword evidence="4" id="KW-0010">Activator</keyword>
<evidence type="ECO:0000256" key="6">
    <source>
        <dbReference type="ARBA" id="ARBA00023242"/>
    </source>
</evidence>